<dbReference type="OrthoDB" id="2988956at2"/>
<dbReference type="Proteomes" id="UP000199668">
    <property type="component" value="Unassembled WGS sequence"/>
</dbReference>
<accession>A0A1I4IFE1</accession>
<name>A0A1I4IFE1_9BACI</name>
<evidence type="ECO:0000313" key="1">
    <source>
        <dbReference type="EMBL" id="SFL52777.1"/>
    </source>
</evidence>
<dbReference type="Pfam" id="PF26325">
    <property type="entry name" value="YhjD"/>
    <property type="match status" value="1"/>
</dbReference>
<evidence type="ECO:0000313" key="2">
    <source>
        <dbReference type="Proteomes" id="UP000199668"/>
    </source>
</evidence>
<keyword evidence="2" id="KW-1185">Reference proteome</keyword>
<protein>
    <submittedName>
        <fullName evidence="1">Uncharacterized protein</fullName>
    </submittedName>
</protein>
<proteinExistence type="predicted"/>
<sequence>MQIKEEEHITVHYYILLPLVKKVLEKDRELFVHGAFKVKDPYLGVIQEALQLLHQDMRTIKAYMQKHRMRVQFEQNDGIFSRYSYVCRGYEGTSSYLNANLKRQARRCMDVYFSKRSPLHSDSILHE</sequence>
<dbReference type="AlphaFoldDB" id="A0A1I4IFE1"/>
<dbReference type="RefSeq" id="WP_090925291.1">
    <property type="nucleotide sequence ID" value="NZ_FOTY01000002.1"/>
</dbReference>
<gene>
    <name evidence="1" type="ORF">SAMN04488054_1024</name>
</gene>
<dbReference type="STRING" id="266892.SAMN04488054_1024"/>
<dbReference type="InterPro" id="IPR058600">
    <property type="entry name" value="YhjD-like"/>
</dbReference>
<reference evidence="1 2" key="1">
    <citation type="submission" date="2016-10" db="EMBL/GenBank/DDBJ databases">
        <authorList>
            <person name="de Groot N.N."/>
        </authorList>
    </citation>
    <scope>NUCLEOTIDE SEQUENCE [LARGE SCALE GENOMIC DNA]</scope>
    <source>
        <strain evidence="1 2">CGMCC 1.6134</strain>
    </source>
</reference>
<dbReference type="EMBL" id="FOTY01000002">
    <property type="protein sequence ID" value="SFL52777.1"/>
    <property type="molecule type" value="Genomic_DNA"/>
</dbReference>
<organism evidence="1 2">
    <name type="scientific">Salibacterium qingdaonense</name>
    <dbReference type="NCBI Taxonomy" id="266892"/>
    <lineage>
        <taxon>Bacteria</taxon>
        <taxon>Bacillati</taxon>
        <taxon>Bacillota</taxon>
        <taxon>Bacilli</taxon>
        <taxon>Bacillales</taxon>
        <taxon>Bacillaceae</taxon>
    </lineage>
</organism>